<dbReference type="InterPro" id="IPR031919">
    <property type="entry name" value="Fucosidase_C"/>
</dbReference>
<evidence type="ECO:0000256" key="1">
    <source>
        <dbReference type="ARBA" id="ARBA00004071"/>
    </source>
</evidence>
<dbReference type="RefSeq" id="WP_052432154.1">
    <property type="nucleotide sequence ID" value="NZ_JRYR02000002.1"/>
</dbReference>
<feature type="domain" description="Alpha-L-fucosidase C-terminal" evidence="8">
    <location>
        <begin position="435"/>
        <end position="516"/>
    </location>
</feature>
<dbReference type="InterPro" id="IPR057739">
    <property type="entry name" value="Glyco_hydro_29_N"/>
</dbReference>
<dbReference type="PIRSF" id="PIRSF001092">
    <property type="entry name" value="Alpha-L-fucosidase"/>
    <property type="match status" value="1"/>
</dbReference>
<evidence type="ECO:0000256" key="6">
    <source>
        <dbReference type="ARBA" id="ARBA00023295"/>
    </source>
</evidence>
<dbReference type="OrthoDB" id="974797at2"/>
<dbReference type="InterPro" id="IPR000933">
    <property type="entry name" value="Glyco_hydro_29"/>
</dbReference>
<gene>
    <name evidence="9" type="ORF">NH26_21175</name>
</gene>
<name>A0A1S1YSW6_FLAPC</name>
<evidence type="ECO:0000256" key="4">
    <source>
        <dbReference type="ARBA" id="ARBA00022729"/>
    </source>
</evidence>
<dbReference type="GO" id="GO:0004560">
    <property type="term" value="F:alpha-L-fucosidase activity"/>
    <property type="evidence" value="ECO:0007669"/>
    <property type="project" value="InterPro"/>
</dbReference>
<dbReference type="GO" id="GO:0006004">
    <property type="term" value="P:fucose metabolic process"/>
    <property type="evidence" value="ECO:0007669"/>
    <property type="project" value="InterPro"/>
</dbReference>
<evidence type="ECO:0000313" key="10">
    <source>
        <dbReference type="Proteomes" id="UP000179797"/>
    </source>
</evidence>
<dbReference type="AlphaFoldDB" id="A0A1S1YSW6"/>
<keyword evidence="4" id="KW-0732">Signal</keyword>
<dbReference type="InterPro" id="IPR017853">
    <property type="entry name" value="GH"/>
</dbReference>
<dbReference type="PROSITE" id="PS51257">
    <property type="entry name" value="PROKAR_LIPOPROTEIN"/>
    <property type="match status" value="1"/>
</dbReference>
<keyword evidence="5" id="KW-0378">Hydrolase</keyword>
<comment type="function">
    <text evidence="1">Alpha-L-fucosidase is responsible for hydrolyzing the alpha-1,6-linked fucose joined to the reducing-end N-acetylglucosamine of the carbohydrate moieties of glycoproteins.</text>
</comment>
<evidence type="ECO:0000313" key="9">
    <source>
        <dbReference type="EMBL" id="OHX64121.1"/>
    </source>
</evidence>
<evidence type="ECO:0000259" key="8">
    <source>
        <dbReference type="Pfam" id="PF16757"/>
    </source>
</evidence>
<dbReference type="GO" id="GO:0016139">
    <property type="term" value="P:glycoside catabolic process"/>
    <property type="evidence" value="ECO:0007669"/>
    <property type="project" value="TreeGrafter"/>
</dbReference>
<proteinExistence type="inferred from homology"/>
<evidence type="ECO:0000256" key="5">
    <source>
        <dbReference type="ARBA" id="ARBA00022801"/>
    </source>
</evidence>
<dbReference type="PANTHER" id="PTHR10030:SF37">
    <property type="entry name" value="ALPHA-L-FUCOSIDASE-RELATED"/>
    <property type="match status" value="1"/>
</dbReference>
<reference evidence="9 10" key="1">
    <citation type="journal article" date="2012" name="Int. J. Syst. Evol. Microbiol.">
        <title>Flammeovirga pacifica sp. nov., isolated from deep-sea sediment.</title>
        <authorList>
            <person name="Xu H."/>
            <person name="Fu Y."/>
            <person name="Yang N."/>
            <person name="Ding Z."/>
            <person name="Lai Q."/>
            <person name="Zeng R."/>
        </authorList>
    </citation>
    <scope>NUCLEOTIDE SEQUENCE [LARGE SCALE GENOMIC DNA]</scope>
    <source>
        <strain evidence="10">DSM 24597 / LMG 26175 / WPAGA1</strain>
    </source>
</reference>
<dbReference type="STRING" id="915059.NH26_21175"/>
<dbReference type="Gene3D" id="3.20.20.80">
    <property type="entry name" value="Glycosidases"/>
    <property type="match status" value="1"/>
</dbReference>
<dbReference type="EC" id="3.2.1.51" evidence="3"/>
<accession>A0A1S1YSW6</accession>
<dbReference type="Gene3D" id="2.60.40.1180">
    <property type="entry name" value="Golgi alpha-mannosidase II"/>
    <property type="match status" value="1"/>
</dbReference>
<dbReference type="Proteomes" id="UP000179797">
    <property type="component" value="Unassembled WGS sequence"/>
</dbReference>
<dbReference type="Pfam" id="PF16757">
    <property type="entry name" value="Fucosidase_C"/>
    <property type="match status" value="1"/>
</dbReference>
<dbReference type="InterPro" id="IPR016286">
    <property type="entry name" value="FUC_metazoa-typ"/>
</dbReference>
<dbReference type="InterPro" id="IPR013780">
    <property type="entry name" value="Glyco_hydro_b"/>
</dbReference>
<dbReference type="SMART" id="SM00812">
    <property type="entry name" value="Alpha_L_fucos"/>
    <property type="match status" value="1"/>
</dbReference>
<organism evidence="9 10">
    <name type="scientific">Flammeovirga pacifica</name>
    <dbReference type="NCBI Taxonomy" id="915059"/>
    <lineage>
        <taxon>Bacteria</taxon>
        <taxon>Pseudomonadati</taxon>
        <taxon>Bacteroidota</taxon>
        <taxon>Cytophagia</taxon>
        <taxon>Cytophagales</taxon>
        <taxon>Flammeovirgaceae</taxon>
        <taxon>Flammeovirga</taxon>
    </lineage>
</organism>
<feature type="domain" description="Glycoside hydrolase family 29 N-terminal" evidence="7">
    <location>
        <begin position="24"/>
        <end position="401"/>
    </location>
</feature>
<evidence type="ECO:0000256" key="3">
    <source>
        <dbReference type="ARBA" id="ARBA00012662"/>
    </source>
</evidence>
<comment type="similarity">
    <text evidence="2">Belongs to the glycosyl hydrolase 29 family.</text>
</comment>
<dbReference type="PANTHER" id="PTHR10030">
    <property type="entry name" value="ALPHA-L-FUCOSIDASE"/>
    <property type="match status" value="1"/>
</dbReference>
<sequence>MKFLKTLTASALIALSACQMQPKQQELDTSQKFTEDWESLSKVNKSPEWFKDAKFGIYTHWGPVSGAFVNMKPGFKMGGWHGMLMYGKNGIPNWRTGKLPKKKDGTINTNPTSNYVHHVEQFGDPAEFGYKYLIENFKTTGFDAQKWAELFEKSGAKYAGPVAMHHDNFAMWDAKSTRWNSKNYGGVDVSKELKEEVEKRGMKFIASFHHAFTWKYFAPAHEYGGVDPKDYDLYTDPHDFYNNTPTDRFYDEWWAKLKEYIDVYQPDIIWFDWWLENMNDASRQKFLAYYYNKAQEWDKEVAVLYKESTFPEVSAVRDYERGRPNQPKKETWITDTSPGTWFYRSNAKFVSTNELVDILIDIVSKNGNMLLNVPPNPDGTIPFEMENLLIEMGEWLAINGDAIYGTRTWKTFGEGPTRIPAGGHKIERNKIVYNEKDIRFTKKNESEFYALVMDTPKGDIEIKSLSTELGILNNQIEKVILLGSNEELQWERNEKGLVIKKPKSFPSNFAHAFKIQCEGYQETELGGELEQTL</sequence>
<dbReference type="EMBL" id="JRYR02000002">
    <property type="protein sequence ID" value="OHX64121.1"/>
    <property type="molecule type" value="Genomic_DNA"/>
</dbReference>
<keyword evidence="10" id="KW-1185">Reference proteome</keyword>
<dbReference type="SUPFAM" id="SSF51445">
    <property type="entry name" value="(Trans)glycosidases"/>
    <property type="match status" value="1"/>
</dbReference>
<dbReference type="GO" id="GO:0005764">
    <property type="term" value="C:lysosome"/>
    <property type="evidence" value="ECO:0007669"/>
    <property type="project" value="TreeGrafter"/>
</dbReference>
<evidence type="ECO:0000259" key="7">
    <source>
        <dbReference type="Pfam" id="PF01120"/>
    </source>
</evidence>
<evidence type="ECO:0000256" key="2">
    <source>
        <dbReference type="ARBA" id="ARBA00007951"/>
    </source>
</evidence>
<keyword evidence="6" id="KW-0326">Glycosidase</keyword>
<comment type="caution">
    <text evidence="9">The sequence shown here is derived from an EMBL/GenBank/DDBJ whole genome shotgun (WGS) entry which is preliminary data.</text>
</comment>
<protein>
    <recommendedName>
        <fullName evidence="3">alpha-L-fucosidase</fullName>
        <ecNumber evidence="3">3.2.1.51</ecNumber>
    </recommendedName>
</protein>
<dbReference type="PRINTS" id="PR00741">
    <property type="entry name" value="GLHYDRLASE29"/>
</dbReference>
<dbReference type="Pfam" id="PF01120">
    <property type="entry name" value="Alpha_L_fucos"/>
    <property type="match status" value="1"/>
</dbReference>